<sequence>MSKMQRTNVYADPEDLAQIKENAQKLGVSEAELIRRGIKLAAMSTRVWDEPLDFPEFDSDGSPLTSEAVHQAVVGGATR</sequence>
<organism evidence="2 3">
    <name type="scientific">Nonomuraea polychroma</name>
    <dbReference type="NCBI Taxonomy" id="46176"/>
    <lineage>
        <taxon>Bacteria</taxon>
        <taxon>Bacillati</taxon>
        <taxon>Actinomycetota</taxon>
        <taxon>Actinomycetes</taxon>
        <taxon>Streptosporangiales</taxon>
        <taxon>Streptosporangiaceae</taxon>
        <taxon>Nonomuraea</taxon>
    </lineage>
</organism>
<evidence type="ECO:0000313" key="2">
    <source>
        <dbReference type="EMBL" id="RVX43495.1"/>
    </source>
</evidence>
<dbReference type="RefSeq" id="WP_241564334.1">
    <property type="nucleotide sequence ID" value="NZ_JBNJMQ010000001.1"/>
</dbReference>
<keyword evidence="3" id="KW-1185">Reference proteome</keyword>
<dbReference type="AlphaFoldDB" id="A0A438MD69"/>
<name>A0A438MD69_9ACTN</name>
<dbReference type="GO" id="GO:0006355">
    <property type="term" value="P:regulation of DNA-templated transcription"/>
    <property type="evidence" value="ECO:0007669"/>
    <property type="project" value="InterPro"/>
</dbReference>
<dbReference type="Proteomes" id="UP000284824">
    <property type="component" value="Unassembled WGS sequence"/>
</dbReference>
<evidence type="ECO:0000313" key="3">
    <source>
        <dbReference type="Proteomes" id="UP000284824"/>
    </source>
</evidence>
<reference evidence="2 3" key="1">
    <citation type="submission" date="2019-01" db="EMBL/GenBank/DDBJ databases">
        <title>Sequencing the genomes of 1000 actinobacteria strains.</title>
        <authorList>
            <person name="Klenk H.-P."/>
        </authorList>
    </citation>
    <scope>NUCLEOTIDE SEQUENCE [LARGE SCALE GENOMIC DNA]</scope>
    <source>
        <strain evidence="2 3">DSM 43925</strain>
    </source>
</reference>
<dbReference type="InterPro" id="IPR002145">
    <property type="entry name" value="CopG"/>
</dbReference>
<evidence type="ECO:0000259" key="1">
    <source>
        <dbReference type="Pfam" id="PF01402"/>
    </source>
</evidence>
<proteinExistence type="predicted"/>
<protein>
    <submittedName>
        <fullName evidence="2">Ribbon-helix-helix CopG family protein</fullName>
    </submittedName>
</protein>
<accession>A0A438MD69</accession>
<dbReference type="Pfam" id="PF01402">
    <property type="entry name" value="RHH_1"/>
    <property type="match status" value="1"/>
</dbReference>
<comment type="caution">
    <text evidence="2">The sequence shown here is derived from an EMBL/GenBank/DDBJ whole genome shotgun (WGS) entry which is preliminary data.</text>
</comment>
<dbReference type="EMBL" id="SAUN01000001">
    <property type="protein sequence ID" value="RVX43495.1"/>
    <property type="molecule type" value="Genomic_DNA"/>
</dbReference>
<gene>
    <name evidence="2" type="ORF">EDD27_6179</name>
</gene>
<feature type="domain" description="Ribbon-helix-helix protein CopG" evidence="1">
    <location>
        <begin position="6"/>
        <end position="38"/>
    </location>
</feature>